<evidence type="ECO:0000256" key="2">
    <source>
        <dbReference type="ARBA" id="ARBA00024867"/>
    </source>
</evidence>
<dbReference type="InterPro" id="IPR046947">
    <property type="entry name" value="LytR-like"/>
</dbReference>
<evidence type="ECO:0000256" key="1">
    <source>
        <dbReference type="ARBA" id="ARBA00018672"/>
    </source>
</evidence>
<dbReference type="InterPro" id="IPR001789">
    <property type="entry name" value="Sig_transdc_resp-reg_receiver"/>
</dbReference>
<accession>A0AAW3JS27</accession>
<dbReference type="SUPFAM" id="SSF52172">
    <property type="entry name" value="CheY-like"/>
    <property type="match status" value="1"/>
</dbReference>
<proteinExistence type="predicted"/>
<dbReference type="GO" id="GO:0000156">
    <property type="term" value="F:phosphorelay response regulator activity"/>
    <property type="evidence" value="ECO:0007669"/>
    <property type="project" value="InterPro"/>
</dbReference>
<feature type="domain" description="HTH LytTR-type" evidence="5">
    <location>
        <begin position="135"/>
        <end position="232"/>
    </location>
</feature>
<evidence type="ECO:0000259" key="5">
    <source>
        <dbReference type="PROSITE" id="PS50930"/>
    </source>
</evidence>
<dbReference type="Gene3D" id="2.40.50.1020">
    <property type="entry name" value="LytTr DNA-binding domain"/>
    <property type="match status" value="1"/>
</dbReference>
<dbReference type="EMBL" id="LLKB01000005">
    <property type="protein sequence ID" value="KQC85030.1"/>
    <property type="molecule type" value="Genomic_DNA"/>
</dbReference>
<name>A0AAW3JS27_9FIRM</name>
<dbReference type="PROSITE" id="PS50930">
    <property type="entry name" value="HTH_LYTTR"/>
    <property type="match status" value="1"/>
</dbReference>
<evidence type="ECO:0000313" key="6">
    <source>
        <dbReference type="EMBL" id="KQC85030.1"/>
    </source>
</evidence>
<dbReference type="GO" id="GO:0003677">
    <property type="term" value="F:DNA binding"/>
    <property type="evidence" value="ECO:0007669"/>
    <property type="project" value="InterPro"/>
</dbReference>
<dbReference type="Proteomes" id="UP000050833">
    <property type="component" value="Unassembled WGS sequence"/>
</dbReference>
<feature type="modified residue" description="4-aspartylphosphate" evidence="3">
    <location>
        <position position="60"/>
    </location>
</feature>
<evidence type="ECO:0000313" key="7">
    <source>
        <dbReference type="Proteomes" id="UP000050833"/>
    </source>
</evidence>
<dbReference type="PANTHER" id="PTHR37299">
    <property type="entry name" value="TRANSCRIPTIONAL REGULATOR-RELATED"/>
    <property type="match status" value="1"/>
</dbReference>
<reference evidence="6 7" key="1">
    <citation type="submission" date="2015-10" db="EMBL/GenBank/DDBJ databases">
        <title>Butyribacter intestini gen. nov., sp. nov., a butyric acid-producing bacterium of the family Lachnospiraceae isolated from the human faeces.</title>
        <authorList>
            <person name="Zou Y."/>
            <person name="Xue W."/>
            <person name="Luo G."/>
            <person name="Lv M."/>
        </authorList>
    </citation>
    <scope>NUCLEOTIDE SEQUENCE [LARGE SCALE GENOMIC DNA]</scope>
    <source>
        <strain evidence="6 7">TF01-11</strain>
    </source>
</reference>
<dbReference type="PANTHER" id="PTHR37299:SF1">
    <property type="entry name" value="STAGE 0 SPORULATION PROTEIN A HOMOLOG"/>
    <property type="match status" value="1"/>
</dbReference>
<dbReference type="InterPro" id="IPR011006">
    <property type="entry name" value="CheY-like_superfamily"/>
</dbReference>
<keyword evidence="7" id="KW-1185">Reference proteome</keyword>
<dbReference type="AlphaFoldDB" id="A0AAW3JS27"/>
<dbReference type="Pfam" id="PF04397">
    <property type="entry name" value="LytTR"/>
    <property type="match status" value="1"/>
</dbReference>
<dbReference type="Gene3D" id="3.40.50.2300">
    <property type="match status" value="1"/>
</dbReference>
<dbReference type="PROSITE" id="PS50110">
    <property type="entry name" value="RESPONSE_REGULATORY"/>
    <property type="match status" value="1"/>
</dbReference>
<sequence length="232" mass="27542">MEDIKNFSIFIFEDDKIQATALKNYINEYSQDMHPVIAASTKEAISILSKEPYFRAYFLDISTNPDAENTDGLKIAEYIRHKTKNNAPIIFTTAFPKHIYHAVNDIHCTAYLLKPYTKEQLFRQLDNILGTERDFTIKTIDNIRIKLNFDDVFYFESHGRYIIAHTLHGEFMTRQYRLKQILELFPAYFEQCHKSYIVNTRYIELIDPYAHLISLKKTKDKVPCNRNYRYIK</sequence>
<dbReference type="RefSeq" id="WP_055944461.1">
    <property type="nucleotide sequence ID" value="NZ_JAQDCV010000005.1"/>
</dbReference>
<dbReference type="Pfam" id="PF00072">
    <property type="entry name" value="Response_reg"/>
    <property type="match status" value="1"/>
</dbReference>
<comment type="caution">
    <text evidence="6">The sequence shown here is derived from an EMBL/GenBank/DDBJ whole genome shotgun (WGS) entry which is preliminary data.</text>
</comment>
<dbReference type="SMART" id="SM00850">
    <property type="entry name" value="LytTR"/>
    <property type="match status" value="1"/>
</dbReference>
<evidence type="ECO:0000256" key="3">
    <source>
        <dbReference type="PROSITE-ProRule" id="PRU00169"/>
    </source>
</evidence>
<feature type="domain" description="Response regulatory" evidence="4">
    <location>
        <begin position="8"/>
        <end position="129"/>
    </location>
</feature>
<organism evidence="6 7">
    <name type="scientific">Butyribacter intestini</name>
    <dbReference type="NCBI Taxonomy" id="1703332"/>
    <lineage>
        <taxon>Bacteria</taxon>
        <taxon>Bacillati</taxon>
        <taxon>Bacillota</taxon>
        <taxon>Clostridia</taxon>
        <taxon>Lachnospirales</taxon>
        <taxon>Lachnospiraceae</taxon>
        <taxon>Butyribacter</taxon>
    </lineage>
</organism>
<comment type="function">
    <text evidence="2">May play the central regulatory role in sporulation. It may be an element of the effector pathway responsible for the activation of sporulation genes in response to nutritional stress. Spo0A may act in concert with spo0H (a sigma factor) to control the expression of some genes that are critical to the sporulation process.</text>
</comment>
<gene>
    <name evidence="6" type="ORF">APZ18_09975</name>
</gene>
<keyword evidence="3" id="KW-0597">Phosphoprotein</keyword>
<protein>
    <recommendedName>
        <fullName evidence="1">Stage 0 sporulation protein A homolog</fullName>
    </recommendedName>
</protein>
<dbReference type="InterPro" id="IPR007492">
    <property type="entry name" value="LytTR_DNA-bd_dom"/>
</dbReference>
<evidence type="ECO:0000259" key="4">
    <source>
        <dbReference type="PROSITE" id="PS50110"/>
    </source>
</evidence>